<dbReference type="AlphaFoldDB" id="A0A8X6J2W1"/>
<reference evidence="2" key="1">
    <citation type="submission" date="2020-08" db="EMBL/GenBank/DDBJ databases">
        <title>Multicomponent nature underlies the extraordinary mechanical properties of spider dragline silk.</title>
        <authorList>
            <person name="Kono N."/>
            <person name="Nakamura H."/>
            <person name="Mori M."/>
            <person name="Yoshida Y."/>
            <person name="Ohtoshi R."/>
            <person name="Malay A.D."/>
            <person name="Moran D.A.P."/>
            <person name="Tomita M."/>
            <person name="Numata K."/>
            <person name="Arakawa K."/>
        </authorList>
    </citation>
    <scope>NUCLEOTIDE SEQUENCE</scope>
</reference>
<gene>
    <name evidence="2" type="ORF">TNIN_76631</name>
</gene>
<keyword evidence="3" id="KW-1185">Reference proteome</keyword>
<evidence type="ECO:0000313" key="2">
    <source>
        <dbReference type="EMBL" id="GFS29439.1"/>
    </source>
</evidence>
<evidence type="ECO:0000313" key="3">
    <source>
        <dbReference type="Proteomes" id="UP000886998"/>
    </source>
</evidence>
<protein>
    <submittedName>
        <fullName evidence="2">Uncharacterized protein</fullName>
    </submittedName>
</protein>
<name>A0A8X6J2W1_9ARAC</name>
<comment type="caution">
    <text evidence="2">The sequence shown here is derived from an EMBL/GenBank/DDBJ whole genome shotgun (WGS) entry which is preliminary data.</text>
</comment>
<feature type="region of interest" description="Disordered" evidence="1">
    <location>
        <begin position="59"/>
        <end position="80"/>
    </location>
</feature>
<sequence length="80" mass="9242">MDQSIGCLFVRFNASVFFWGYVKSLVYANKLTKLEELKANIEREIARFGRNVLPVMENGPNNRPLQRARGGHMSEVEFHL</sequence>
<dbReference type="Proteomes" id="UP000886998">
    <property type="component" value="Unassembled WGS sequence"/>
</dbReference>
<accession>A0A8X6J2W1</accession>
<proteinExistence type="predicted"/>
<evidence type="ECO:0000256" key="1">
    <source>
        <dbReference type="SAM" id="MobiDB-lite"/>
    </source>
</evidence>
<dbReference type="OrthoDB" id="6513831at2759"/>
<organism evidence="2 3">
    <name type="scientific">Trichonephila inaurata madagascariensis</name>
    <dbReference type="NCBI Taxonomy" id="2747483"/>
    <lineage>
        <taxon>Eukaryota</taxon>
        <taxon>Metazoa</taxon>
        <taxon>Ecdysozoa</taxon>
        <taxon>Arthropoda</taxon>
        <taxon>Chelicerata</taxon>
        <taxon>Arachnida</taxon>
        <taxon>Araneae</taxon>
        <taxon>Araneomorphae</taxon>
        <taxon>Entelegynae</taxon>
        <taxon>Araneoidea</taxon>
        <taxon>Nephilidae</taxon>
        <taxon>Trichonephila</taxon>
        <taxon>Trichonephila inaurata</taxon>
    </lineage>
</organism>
<dbReference type="EMBL" id="BMAV01024009">
    <property type="protein sequence ID" value="GFS29439.1"/>
    <property type="molecule type" value="Genomic_DNA"/>
</dbReference>